<name>A0A918TFC6_STRCJ</name>
<dbReference type="PANTHER" id="PTHR13812">
    <property type="entry name" value="KETIMINE REDUCTASE MU-CRYSTALLIN"/>
    <property type="match status" value="1"/>
</dbReference>
<organism evidence="2 3">
    <name type="scientific">Streptomyces cinnamoneus</name>
    <name type="common">Streptoverticillium cinnamoneum</name>
    <dbReference type="NCBI Taxonomy" id="53446"/>
    <lineage>
        <taxon>Bacteria</taxon>
        <taxon>Bacillati</taxon>
        <taxon>Actinomycetota</taxon>
        <taxon>Actinomycetes</taxon>
        <taxon>Kitasatosporales</taxon>
        <taxon>Streptomycetaceae</taxon>
        <taxon>Streptomyces</taxon>
        <taxon>Streptomyces cinnamoneus group</taxon>
    </lineage>
</organism>
<dbReference type="SUPFAM" id="SSF51735">
    <property type="entry name" value="NAD(P)-binding Rossmann-fold domains"/>
    <property type="match status" value="1"/>
</dbReference>
<dbReference type="EMBL" id="BMVB01000005">
    <property type="protein sequence ID" value="GHC43923.1"/>
    <property type="molecule type" value="Genomic_DNA"/>
</dbReference>
<dbReference type="PANTHER" id="PTHR13812:SF19">
    <property type="entry name" value="KETIMINE REDUCTASE MU-CRYSTALLIN"/>
    <property type="match status" value="1"/>
</dbReference>
<accession>A0A918TFC6</accession>
<comment type="caution">
    <text evidence="2">The sequence shown here is derived from an EMBL/GenBank/DDBJ whole genome shotgun (WGS) entry which is preliminary data.</text>
</comment>
<dbReference type="Pfam" id="PF02423">
    <property type="entry name" value="OCD_Mu_crystall"/>
    <property type="match status" value="1"/>
</dbReference>
<dbReference type="GO" id="GO:0005737">
    <property type="term" value="C:cytoplasm"/>
    <property type="evidence" value="ECO:0007669"/>
    <property type="project" value="TreeGrafter"/>
</dbReference>
<evidence type="ECO:0000256" key="1">
    <source>
        <dbReference type="SAM" id="MobiDB-lite"/>
    </source>
</evidence>
<gene>
    <name evidence="2" type="primary">ocd</name>
    <name evidence="2" type="ORF">GCM10010507_18510</name>
</gene>
<dbReference type="Gene3D" id="3.30.1780.10">
    <property type="entry name" value="ornithine cyclodeaminase, domain 1"/>
    <property type="match status" value="1"/>
</dbReference>
<dbReference type="RefSeq" id="WP_190109209.1">
    <property type="nucleotide sequence ID" value="NZ_BMVB01000005.1"/>
</dbReference>
<evidence type="ECO:0000313" key="3">
    <source>
        <dbReference type="Proteomes" id="UP000646244"/>
    </source>
</evidence>
<proteinExistence type="predicted"/>
<dbReference type="InterPro" id="IPR003462">
    <property type="entry name" value="ODC_Mu_crystall"/>
</dbReference>
<evidence type="ECO:0000313" key="2">
    <source>
        <dbReference type="EMBL" id="GHC43923.1"/>
    </source>
</evidence>
<reference evidence="2" key="2">
    <citation type="submission" date="2020-09" db="EMBL/GenBank/DDBJ databases">
        <authorList>
            <person name="Sun Q."/>
            <person name="Ohkuma M."/>
        </authorList>
    </citation>
    <scope>NUCLEOTIDE SEQUENCE</scope>
    <source>
        <strain evidence="2">JCM 4633</strain>
    </source>
</reference>
<dbReference type="PIRSF" id="PIRSF001439">
    <property type="entry name" value="CryM"/>
    <property type="match status" value="1"/>
</dbReference>
<dbReference type="InterPro" id="IPR023401">
    <property type="entry name" value="ODC_N"/>
</dbReference>
<dbReference type="AlphaFoldDB" id="A0A918TFC6"/>
<protein>
    <submittedName>
        <fullName evidence="2">Ornithine cyclodeaminase</fullName>
    </submittedName>
</protein>
<reference evidence="2" key="1">
    <citation type="journal article" date="2014" name="Int. J. Syst. Evol. Microbiol.">
        <title>Complete genome sequence of Corynebacterium casei LMG S-19264T (=DSM 44701T), isolated from a smear-ripened cheese.</title>
        <authorList>
            <consortium name="US DOE Joint Genome Institute (JGI-PGF)"/>
            <person name="Walter F."/>
            <person name="Albersmeier A."/>
            <person name="Kalinowski J."/>
            <person name="Ruckert C."/>
        </authorList>
    </citation>
    <scope>NUCLEOTIDE SEQUENCE</scope>
    <source>
        <strain evidence="2">JCM 4633</strain>
    </source>
</reference>
<dbReference type="Proteomes" id="UP000646244">
    <property type="component" value="Unassembled WGS sequence"/>
</dbReference>
<dbReference type="InterPro" id="IPR036291">
    <property type="entry name" value="NAD(P)-bd_dom_sf"/>
</dbReference>
<feature type="region of interest" description="Disordered" evidence="1">
    <location>
        <begin position="1"/>
        <end position="20"/>
    </location>
</feature>
<dbReference type="Gene3D" id="3.40.50.720">
    <property type="entry name" value="NAD(P)-binding Rossmann-like Domain"/>
    <property type="match status" value="1"/>
</dbReference>
<sequence length="369" mass="38720">MTSHVPARPTPGTATARTLTTPPEGLLFLDRAAVRACAASIDPVEAVESVLRAHAAGRTELPAEGYLPWTNSQGAYCRSIAMLGAVGGPDGTAYGMKLINAATSNPAQGRDRAGGCGFLFDPETARPVVLAEAAYLSALRTAAYTMSSLRHLGPGSFEEVTLIGCGAQARTHAELLARYFPAVRALHVHDLLPERTAAFADWVRERGLPFTVSAHERAERAAAASPVVITVTVSDTGYLGAASLRPGSFVAHVSLDDLLPEVFDRAEAVYVDDVTLVRENPRRVLGRLMAEGRVLPPGADGRTGGATVVRGTLGDVLTGAVPARRPERGVVVSNPFGMAVLDVGLLARVFARATADGLGTRIDLIGEDR</sequence>